<dbReference type="GO" id="GO:0005886">
    <property type="term" value="C:plasma membrane"/>
    <property type="evidence" value="ECO:0007669"/>
    <property type="project" value="UniProtKB-SubCell"/>
</dbReference>
<gene>
    <name evidence="7" type="ORF">GTA51_12320</name>
</gene>
<dbReference type="OrthoDB" id="9807053at2"/>
<dbReference type="EMBL" id="WVUD01000022">
    <property type="protein sequence ID" value="MYL83914.1"/>
    <property type="molecule type" value="Genomic_DNA"/>
</dbReference>
<dbReference type="PANTHER" id="PTHR30086:SF20">
    <property type="entry name" value="ARGININE EXPORTER PROTEIN ARGO-RELATED"/>
    <property type="match status" value="1"/>
</dbReference>
<dbReference type="GO" id="GO:0015171">
    <property type="term" value="F:amino acid transmembrane transporter activity"/>
    <property type="evidence" value="ECO:0007669"/>
    <property type="project" value="TreeGrafter"/>
</dbReference>
<sequence>MLTKTYLAYLMTLAASMPTPGPAMLQAMTLGMRHGARPVAAAALGNACATVLQVTAILFGLSLLAREPILLRLVRFAGAAYLIWLGLRLWRAPCRLALPAGVASTTRLPHLFGQGLLVAAVNPKAWGFLSAMLPPFVTAGMPDLAAVALLVSPVCLIGFGGMMAYAVFGAWLVRVLESPAALRRVFRAMAVVLWACAGFFAAREFPL</sequence>
<keyword evidence="4 6" id="KW-1133">Transmembrane helix</keyword>
<dbReference type="Proteomes" id="UP000482487">
    <property type="component" value="Unassembled WGS sequence"/>
</dbReference>
<keyword evidence="2" id="KW-1003">Cell membrane</keyword>
<feature type="transmembrane region" description="Helical" evidence="6">
    <location>
        <begin position="145"/>
        <end position="173"/>
    </location>
</feature>
<evidence type="ECO:0000313" key="7">
    <source>
        <dbReference type="EMBL" id="MYL83914.1"/>
    </source>
</evidence>
<evidence type="ECO:0000256" key="3">
    <source>
        <dbReference type="ARBA" id="ARBA00022692"/>
    </source>
</evidence>
<evidence type="ECO:0000313" key="8">
    <source>
        <dbReference type="Proteomes" id="UP000482487"/>
    </source>
</evidence>
<protein>
    <submittedName>
        <fullName evidence="7">LysE family transporter</fullName>
    </submittedName>
</protein>
<dbReference type="PANTHER" id="PTHR30086">
    <property type="entry name" value="ARGININE EXPORTER PROTEIN ARGO"/>
    <property type="match status" value="1"/>
</dbReference>
<dbReference type="Pfam" id="PF01810">
    <property type="entry name" value="LysE"/>
    <property type="match status" value="1"/>
</dbReference>
<organism evidence="7 8">
    <name type="scientific">Solidesulfovibrio aerotolerans</name>
    <dbReference type="NCBI Taxonomy" id="295255"/>
    <lineage>
        <taxon>Bacteria</taxon>
        <taxon>Pseudomonadati</taxon>
        <taxon>Thermodesulfobacteriota</taxon>
        <taxon>Desulfovibrionia</taxon>
        <taxon>Desulfovibrionales</taxon>
        <taxon>Desulfovibrionaceae</taxon>
        <taxon>Solidesulfovibrio</taxon>
    </lineage>
</organism>
<comment type="caution">
    <text evidence="7">The sequence shown here is derived from an EMBL/GenBank/DDBJ whole genome shotgun (WGS) entry which is preliminary data.</text>
</comment>
<keyword evidence="8" id="KW-1185">Reference proteome</keyword>
<name>A0A7C9MVV9_9BACT</name>
<evidence type="ECO:0000256" key="1">
    <source>
        <dbReference type="ARBA" id="ARBA00004651"/>
    </source>
</evidence>
<reference evidence="7 8" key="1">
    <citation type="submission" date="2020-01" db="EMBL/GenBank/DDBJ databases">
        <title>Genome sequence of Desulfovibrio aerotolerans DSM 16695(T).</title>
        <authorList>
            <person name="Karnachuk O."/>
            <person name="Avakyan M."/>
            <person name="Mardanov A."/>
            <person name="Kadnikov V."/>
            <person name="Ravin N."/>
        </authorList>
    </citation>
    <scope>NUCLEOTIDE SEQUENCE [LARGE SCALE GENOMIC DNA]</scope>
    <source>
        <strain evidence="7 8">DSM 16695</strain>
    </source>
</reference>
<feature type="transmembrane region" description="Helical" evidence="6">
    <location>
        <begin position="39"/>
        <end position="63"/>
    </location>
</feature>
<comment type="subcellular location">
    <subcellularLocation>
        <location evidence="1">Cell membrane</location>
        <topology evidence="1">Multi-pass membrane protein</topology>
    </subcellularLocation>
</comment>
<evidence type="ECO:0000256" key="4">
    <source>
        <dbReference type="ARBA" id="ARBA00022989"/>
    </source>
</evidence>
<feature type="transmembrane region" description="Helical" evidence="6">
    <location>
        <begin position="185"/>
        <end position="202"/>
    </location>
</feature>
<feature type="transmembrane region" description="Helical" evidence="6">
    <location>
        <begin position="69"/>
        <end position="90"/>
    </location>
</feature>
<feature type="transmembrane region" description="Helical" evidence="6">
    <location>
        <begin position="6"/>
        <end position="27"/>
    </location>
</feature>
<evidence type="ECO:0000256" key="5">
    <source>
        <dbReference type="ARBA" id="ARBA00023136"/>
    </source>
</evidence>
<keyword evidence="3 6" id="KW-0812">Transmembrane</keyword>
<proteinExistence type="predicted"/>
<evidence type="ECO:0000256" key="2">
    <source>
        <dbReference type="ARBA" id="ARBA00022475"/>
    </source>
</evidence>
<dbReference type="RefSeq" id="WP_160961492.1">
    <property type="nucleotide sequence ID" value="NZ_WVUD01000022.1"/>
</dbReference>
<dbReference type="InterPro" id="IPR001123">
    <property type="entry name" value="LeuE-type"/>
</dbReference>
<evidence type="ECO:0000256" key="6">
    <source>
        <dbReference type="SAM" id="Phobius"/>
    </source>
</evidence>
<keyword evidence="5 6" id="KW-0472">Membrane</keyword>
<dbReference type="AlphaFoldDB" id="A0A7C9MVV9"/>
<accession>A0A7C9MVV9</accession>